<keyword evidence="1" id="KW-1133">Transmembrane helix</keyword>
<evidence type="ECO:0000313" key="3">
    <source>
        <dbReference type="Proteomes" id="UP001169719"/>
    </source>
</evidence>
<sequence length="223" mass="25223">MLHLTCAIAAVAATLHHKLTPKVEHNEKIHRLQTLIRIFTWFVFLVFVSLEGTNQALTVALQLSLLTTITHDLSELCWHNALSKLACLVLAILSVVFRAGGMWFIVAGDPTYELELVYIATVTSIIVLTWLLVTPTIDKKPKLPLFLFSFATLIQTWLAIEVVIHEDNSWYLLLIGASALYVYSFCRFYVFNYYRKNRQHLSCIPSSLIIANLLMVVTASLSV</sequence>
<comment type="caution">
    <text evidence="2">The sequence shown here is derived from an EMBL/GenBank/DDBJ whole genome shotgun (WGS) entry which is preliminary data.</text>
</comment>
<feature type="transmembrane region" description="Helical" evidence="1">
    <location>
        <begin position="116"/>
        <end position="133"/>
    </location>
</feature>
<dbReference type="RefSeq" id="WP_289963538.1">
    <property type="nucleotide sequence ID" value="NZ_JAUEOZ010000002.1"/>
</dbReference>
<protein>
    <submittedName>
        <fullName evidence="2">Uncharacterized protein</fullName>
    </submittedName>
</protein>
<keyword evidence="1" id="KW-0812">Transmembrane</keyword>
<dbReference type="Proteomes" id="UP001169719">
    <property type="component" value="Unassembled WGS sequence"/>
</dbReference>
<feature type="transmembrane region" description="Helical" evidence="1">
    <location>
        <begin position="202"/>
        <end position="221"/>
    </location>
</feature>
<feature type="transmembrane region" description="Helical" evidence="1">
    <location>
        <begin position="170"/>
        <end position="190"/>
    </location>
</feature>
<evidence type="ECO:0000256" key="1">
    <source>
        <dbReference type="SAM" id="Phobius"/>
    </source>
</evidence>
<feature type="transmembrane region" description="Helical" evidence="1">
    <location>
        <begin position="145"/>
        <end position="164"/>
    </location>
</feature>
<dbReference type="EMBL" id="JAUEOZ010000002">
    <property type="protein sequence ID" value="MDN2483469.1"/>
    <property type="molecule type" value="Genomic_DNA"/>
</dbReference>
<keyword evidence="1" id="KW-0472">Membrane</keyword>
<feature type="transmembrane region" description="Helical" evidence="1">
    <location>
        <begin position="85"/>
        <end position="104"/>
    </location>
</feature>
<accession>A0ABT7Y6V3</accession>
<proteinExistence type="predicted"/>
<name>A0ABT7Y6V3_9VIBR</name>
<evidence type="ECO:0000313" key="2">
    <source>
        <dbReference type="EMBL" id="MDN2483469.1"/>
    </source>
</evidence>
<keyword evidence="3" id="KW-1185">Reference proteome</keyword>
<organism evidence="2 3">
    <name type="scientific">Vibrio agarivorans</name>
    <dbReference type="NCBI Taxonomy" id="153622"/>
    <lineage>
        <taxon>Bacteria</taxon>
        <taxon>Pseudomonadati</taxon>
        <taxon>Pseudomonadota</taxon>
        <taxon>Gammaproteobacteria</taxon>
        <taxon>Vibrionales</taxon>
        <taxon>Vibrionaceae</taxon>
        <taxon>Vibrio</taxon>
    </lineage>
</organism>
<reference evidence="2" key="1">
    <citation type="submission" date="2024-05" db="EMBL/GenBank/DDBJ databases">
        <title>Genome Sequences of Four Agar- Degrading Marine Bacteria.</title>
        <authorList>
            <person name="Phillips E.K."/>
            <person name="Shaffer J.C."/>
            <person name="Henson M.W."/>
            <person name="Temperton B."/>
            <person name="Thrash C.J."/>
            <person name="Martin M.O."/>
        </authorList>
    </citation>
    <scope>NUCLEOTIDE SEQUENCE</scope>
    <source>
        <strain evidence="2">EKP203</strain>
    </source>
</reference>
<gene>
    <name evidence="2" type="ORF">QWJ08_19170</name>
</gene>